<keyword evidence="9" id="KW-1185">Reference proteome</keyword>
<keyword evidence="2 8" id="KW-0436">Ligase</keyword>
<keyword evidence="3" id="KW-0276">Fatty acid metabolism</keyword>
<sequence length="618" mass="65660">MTIPHQPPPPGLAEAVRAAARSHPDRTALTFLDYTTDRAGTATPLTYGRLDAQARAVAGALSRSVVPGDRAAILCPHGPDYVAALLGCLYTGVLAVPLYAPEAFRTDERLLEVMADCTPAALLTTTAYERSVRQLPVAAVPAAEPPAGHPAAGGPAAGRLLEGEPAPGGPPAVLCVDAVDPALARGVALPVAERPDDVAYLQYTSGSTRSPAGVEVTHRNLAVGVAQLRAGLGIDEDSRIAGWLPFFHDMGLLMMLAVPLVTGTPAVLMAPFSFVQQPVRWLRAVSEHRATHTVSPNFGLDLCVERITQRAREGLDLSSLRAMVNGSEPVRAATLDRFTEHFTPYGFRHEAHSPGYGLAEATLAVTIGRPAAPRVLTLDRAELAAGRVRVLEEADRPEGPADGYRVVACGSPADQEVLVVDPDTLRPVADGRTGEVWVRGANVCAGYWQRPARTEEVFRAQPVDGGPGWLRTGDLGFLADGELYLTGRLKDLIVVDGRNHYASDLELTAQEAEPSVRRGHVAAFPVGLLGDSGERAVVVAELERRRDPAELDAVRTAIRTALLARHSLDVQDVVLIRRGTMPKTTSGKIRRSACRDAYLAGTLVTAAHDRAGHVVGAR</sequence>
<dbReference type="InterPro" id="IPR042099">
    <property type="entry name" value="ANL_N_sf"/>
</dbReference>
<dbReference type="Proteomes" id="UP001595829">
    <property type="component" value="Unassembled WGS sequence"/>
</dbReference>
<evidence type="ECO:0000259" key="6">
    <source>
        <dbReference type="Pfam" id="PF00501"/>
    </source>
</evidence>
<feature type="region of interest" description="Disordered" evidence="5">
    <location>
        <begin position="143"/>
        <end position="163"/>
    </location>
</feature>
<dbReference type="Pfam" id="PF23024">
    <property type="entry name" value="AMP-dom_DIP2-like"/>
    <property type="match status" value="1"/>
</dbReference>
<accession>A0ABV9XBL0</accession>
<reference evidence="9" key="1">
    <citation type="journal article" date="2019" name="Int. J. Syst. Evol. Microbiol.">
        <title>The Global Catalogue of Microorganisms (GCM) 10K type strain sequencing project: providing services to taxonomists for standard genome sequencing and annotation.</title>
        <authorList>
            <consortium name="The Broad Institute Genomics Platform"/>
            <consortium name="The Broad Institute Genome Sequencing Center for Infectious Disease"/>
            <person name="Wu L."/>
            <person name="Ma J."/>
        </authorList>
    </citation>
    <scope>NUCLEOTIDE SEQUENCE [LARGE SCALE GENOMIC DNA]</scope>
    <source>
        <strain evidence="9">CGMCC 4.1648</strain>
    </source>
</reference>
<evidence type="ECO:0000256" key="1">
    <source>
        <dbReference type="ARBA" id="ARBA00006432"/>
    </source>
</evidence>
<evidence type="ECO:0000313" key="9">
    <source>
        <dbReference type="Proteomes" id="UP001595829"/>
    </source>
</evidence>
<dbReference type="PANTHER" id="PTHR22754">
    <property type="entry name" value="DISCO-INTERACTING PROTEIN 2 DIP2 -RELATED"/>
    <property type="match status" value="1"/>
</dbReference>
<gene>
    <name evidence="8" type="ORF">ACFPM3_11975</name>
</gene>
<evidence type="ECO:0000256" key="2">
    <source>
        <dbReference type="ARBA" id="ARBA00022598"/>
    </source>
</evidence>
<protein>
    <submittedName>
        <fullName evidence="8">Fatty acyl-AMP ligase</fullName>
    </submittedName>
</protein>
<dbReference type="InterPro" id="IPR045851">
    <property type="entry name" value="AMP-bd_C_sf"/>
</dbReference>
<name>A0ABV9XBL0_9ACTN</name>
<dbReference type="GO" id="GO:0016874">
    <property type="term" value="F:ligase activity"/>
    <property type="evidence" value="ECO:0007669"/>
    <property type="project" value="UniProtKB-KW"/>
</dbReference>
<proteinExistence type="inferred from homology"/>
<organism evidence="8 9">
    <name type="scientific">Streptomyces coeruleoprunus</name>
    <dbReference type="NCBI Taxonomy" id="285563"/>
    <lineage>
        <taxon>Bacteria</taxon>
        <taxon>Bacillati</taxon>
        <taxon>Actinomycetota</taxon>
        <taxon>Actinomycetes</taxon>
        <taxon>Kitasatosporales</taxon>
        <taxon>Streptomycetaceae</taxon>
        <taxon>Streptomyces</taxon>
    </lineage>
</organism>
<dbReference type="Pfam" id="PF00501">
    <property type="entry name" value="AMP-binding"/>
    <property type="match status" value="1"/>
</dbReference>
<comment type="caution">
    <text evidence="8">The sequence shown here is derived from an EMBL/GenBank/DDBJ whole genome shotgun (WGS) entry which is preliminary data.</text>
</comment>
<feature type="domain" description="AMP-binding enzyme C-terminal" evidence="7">
    <location>
        <begin position="491"/>
        <end position="606"/>
    </location>
</feature>
<feature type="compositionally biased region" description="Low complexity" evidence="5">
    <location>
        <begin position="149"/>
        <end position="158"/>
    </location>
</feature>
<dbReference type="PANTHER" id="PTHR22754:SF32">
    <property type="entry name" value="DISCO-INTERACTING PROTEIN 2"/>
    <property type="match status" value="1"/>
</dbReference>
<dbReference type="InterPro" id="IPR000873">
    <property type="entry name" value="AMP-dep_synth/lig_dom"/>
</dbReference>
<dbReference type="InterPro" id="IPR025110">
    <property type="entry name" value="AMP-bd_C"/>
</dbReference>
<evidence type="ECO:0000256" key="5">
    <source>
        <dbReference type="SAM" id="MobiDB-lite"/>
    </source>
</evidence>
<dbReference type="InterPro" id="IPR040097">
    <property type="entry name" value="FAAL/FAAC"/>
</dbReference>
<feature type="domain" description="AMP-dependent synthetase/ligase" evidence="6">
    <location>
        <begin position="17"/>
        <end position="448"/>
    </location>
</feature>
<dbReference type="Gene3D" id="3.40.50.12780">
    <property type="entry name" value="N-terminal domain of ligase-like"/>
    <property type="match status" value="1"/>
</dbReference>
<dbReference type="EMBL" id="JBHSJD010000007">
    <property type="protein sequence ID" value="MFC5022849.1"/>
    <property type="molecule type" value="Genomic_DNA"/>
</dbReference>
<comment type="similarity">
    <text evidence="1">Belongs to the ATP-dependent AMP-binding enzyme family.</text>
</comment>
<dbReference type="CDD" id="cd05931">
    <property type="entry name" value="FAAL"/>
    <property type="match status" value="1"/>
</dbReference>
<dbReference type="RefSeq" id="WP_345690477.1">
    <property type="nucleotide sequence ID" value="NZ_BAABIT010000001.1"/>
</dbReference>
<evidence type="ECO:0000313" key="8">
    <source>
        <dbReference type="EMBL" id="MFC5022849.1"/>
    </source>
</evidence>
<dbReference type="Gene3D" id="3.30.300.30">
    <property type="match status" value="1"/>
</dbReference>
<evidence type="ECO:0000256" key="4">
    <source>
        <dbReference type="ARBA" id="ARBA00023098"/>
    </source>
</evidence>
<evidence type="ECO:0000256" key="3">
    <source>
        <dbReference type="ARBA" id="ARBA00022832"/>
    </source>
</evidence>
<dbReference type="SUPFAM" id="SSF56801">
    <property type="entry name" value="Acetyl-CoA synthetase-like"/>
    <property type="match status" value="1"/>
</dbReference>
<keyword evidence="4" id="KW-0443">Lipid metabolism</keyword>
<evidence type="ECO:0000259" key="7">
    <source>
        <dbReference type="Pfam" id="PF23024"/>
    </source>
</evidence>